<evidence type="ECO:0000313" key="2">
    <source>
        <dbReference type="Proteomes" id="UP001055811"/>
    </source>
</evidence>
<dbReference type="Proteomes" id="UP001055811">
    <property type="component" value="Linkage Group LG05"/>
</dbReference>
<name>A0ACB9D0V3_CICIN</name>
<organism evidence="1 2">
    <name type="scientific">Cichorium intybus</name>
    <name type="common">Chicory</name>
    <dbReference type="NCBI Taxonomy" id="13427"/>
    <lineage>
        <taxon>Eukaryota</taxon>
        <taxon>Viridiplantae</taxon>
        <taxon>Streptophyta</taxon>
        <taxon>Embryophyta</taxon>
        <taxon>Tracheophyta</taxon>
        <taxon>Spermatophyta</taxon>
        <taxon>Magnoliopsida</taxon>
        <taxon>eudicotyledons</taxon>
        <taxon>Gunneridae</taxon>
        <taxon>Pentapetalae</taxon>
        <taxon>asterids</taxon>
        <taxon>campanulids</taxon>
        <taxon>Asterales</taxon>
        <taxon>Asteraceae</taxon>
        <taxon>Cichorioideae</taxon>
        <taxon>Cichorieae</taxon>
        <taxon>Cichoriinae</taxon>
        <taxon>Cichorium</taxon>
    </lineage>
</organism>
<proteinExistence type="predicted"/>
<reference evidence="2" key="1">
    <citation type="journal article" date="2022" name="Mol. Ecol. Resour.">
        <title>The genomes of chicory, endive, great burdock and yacon provide insights into Asteraceae palaeo-polyploidization history and plant inulin production.</title>
        <authorList>
            <person name="Fan W."/>
            <person name="Wang S."/>
            <person name="Wang H."/>
            <person name="Wang A."/>
            <person name="Jiang F."/>
            <person name="Liu H."/>
            <person name="Zhao H."/>
            <person name="Xu D."/>
            <person name="Zhang Y."/>
        </authorList>
    </citation>
    <scope>NUCLEOTIDE SEQUENCE [LARGE SCALE GENOMIC DNA]</scope>
    <source>
        <strain evidence="2">cv. Punajuju</strain>
    </source>
</reference>
<protein>
    <submittedName>
        <fullName evidence="1">Uncharacterized protein</fullName>
    </submittedName>
</protein>
<comment type="caution">
    <text evidence="1">The sequence shown here is derived from an EMBL/GenBank/DDBJ whole genome shotgun (WGS) entry which is preliminary data.</text>
</comment>
<accession>A0ACB9D0V3</accession>
<dbReference type="EMBL" id="CM042013">
    <property type="protein sequence ID" value="KAI3740190.1"/>
    <property type="molecule type" value="Genomic_DNA"/>
</dbReference>
<reference evidence="1 2" key="2">
    <citation type="journal article" date="2022" name="Mol. Ecol. Resour.">
        <title>The genomes of chicory, endive, great burdock and yacon provide insights into Asteraceae paleo-polyploidization history and plant inulin production.</title>
        <authorList>
            <person name="Fan W."/>
            <person name="Wang S."/>
            <person name="Wang H."/>
            <person name="Wang A."/>
            <person name="Jiang F."/>
            <person name="Liu H."/>
            <person name="Zhao H."/>
            <person name="Xu D."/>
            <person name="Zhang Y."/>
        </authorList>
    </citation>
    <scope>NUCLEOTIDE SEQUENCE [LARGE SCALE GENOMIC DNA]</scope>
    <source>
        <strain evidence="2">cv. Punajuju</strain>
        <tissue evidence="1">Leaves</tissue>
    </source>
</reference>
<keyword evidence="2" id="KW-1185">Reference proteome</keyword>
<gene>
    <name evidence="1" type="ORF">L2E82_30613</name>
</gene>
<sequence>MLPSTSSLKTPYSHHLLRHHSPYSPKNVKEALTVIISRPPPLNRPFVFELCHLVELVANTMNDHTQMASVITVSLKFKDMRCVIFVERVITARSQSQGLQNMIVDEFHKGMVNIIVATSIPEEGLDVQKCNLVIRFDPASTVCSFIQSRGRARMLDSDFLLLVKSGDDKKLNKVNNYLSSGMKMRDESLSHVDEPCGPLEKDMFDEEVYHVESIWATLSVGSSISMLYFYCSRLPFDGFVLLLFLMLLSLLIITWSLFLG</sequence>
<evidence type="ECO:0000313" key="1">
    <source>
        <dbReference type="EMBL" id="KAI3740190.1"/>
    </source>
</evidence>